<name>A0A8J3QA03_9ACTN</name>
<reference evidence="1" key="1">
    <citation type="submission" date="2021-01" db="EMBL/GenBank/DDBJ databases">
        <title>Whole genome shotgun sequence of Rhizocola hellebori NBRC 109834.</title>
        <authorList>
            <person name="Komaki H."/>
            <person name="Tamura T."/>
        </authorList>
    </citation>
    <scope>NUCLEOTIDE SEQUENCE</scope>
    <source>
        <strain evidence="1">NBRC 109834</strain>
    </source>
</reference>
<dbReference type="Proteomes" id="UP000612899">
    <property type="component" value="Unassembled WGS sequence"/>
</dbReference>
<evidence type="ECO:0000313" key="1">
    <source>
        <dbReference type="EMBL" id="GIH05856.1"/>
    </source>
</evidence>
<protein>
    <submittedName>
        <fullName evidence="1">Uncharacterized protein</fullName>
    </submittedName>
</protein>
<comment type="caution">
    <text evidence="1">The sequence shown here is derived from an EMBL/GenBank/DDBJ whole genome shotgun (WGS) entry which is preliminary data.</text>
</comment>
<accession>A0A8J3QA03</accession>
<proteinExistence type="predicted"/>
<organism evidence="1 2">
    <name type="scientific">Rhizocola hellebori</name>
    <dbReference type="NCBI Taxonomy" id="1392758"/>
    <lineage>
        <taxon>Bacteria</taxon>
        <taxon>Bacillati</taxon>
        <taxon>Actinomycetota</taxon>
        <taxon>Actinomycetes</taxon>
        <taxon>Micromonosporales</taxon>
        <taxon>Micromonosporaceae</taxon>
        <taxon>Rhizocola</taxon>
    </lineage>
</organism>
<sequence>MLEPIRESLVPLWSWATPQFALLPKGGTAKQLPIWYGRRTLTTPESWTDLTLALADGLIYHVALELTMSPGLGRIKAGAVDRRAVKLPLR</sequence>
<evidence type="ECO:0000313" key="2">
    <source>
        <dbReference type="Proteomes" id="UP000612899"/>
    </source>
</evidence>
<keyword evidence="2" id="KW-1185">Reference proteome</keyword>
<gene>
    <name evidence="1" type="ORF">Rhe02_39230</name>
</gene>
<dbReference type="EMBL" id="BONY01000022">
    <property type="protein sequence ID" value="GIH05856.1"/>
    <property type="molecule type" value="Genomic_DNA"/>
</dbReference>
<dbReference type="AlphaFoldDB" id="A0A8J3QA03"/>